<accession>A0AAE3QU47</accession>
<dbReference type="Proteomes" id="UP001241110">
    <property type="component" value="Unassembled WGS sequence"/>
</dbReference>
<sequence>MANQVFINLPVKDLKKSMDFFTKLGFSFNMQFTDDTAACMVISETIYSMLLTHDKFREFSSTDIADTSKVREVLTCLSVDSKEEVNAITERAIQAGAVEEREAKDYGFMYYRSFADLDGHVWEMMWMDPATENGTDVPADATMDSHS</sequence>
<dbReference type="EMBL" id="JASJOS010000020">
    <property type="protein sequence ID" value="MDJ1485502.1"/>
    <property type="molecule type" value="Genomic_DNA"/>
</dbReference>
<dbReference type="SUPFAM" id="SSF54593">
    <property type="entry name" value="Glyoxalase/Bleomycin resistance protein/Dihydroxybiphenyl dioxygenase"/>
    <property type="match status" value="1"/>
</dbReference>
<evidence type="ECO:0000313" key="2">
    <source>
        <dbReference type="EMBL" id="MDJ1485502.1"/>
    </source>
</evidence>
<dbReference type="InterPro" id="IPR029068">
    <property type="entry name" value="Glyas_Bleomycin-R_OHBP_Dase"/>
</dbReference>
<evidence type="ECO:0000313" key="3">
    <source>
        <dbReference type="Proteomes" id="UP001241110"/>
    </source>
</evidence>
<gene>
    <name evidence="2" type="ORF">QNI16_33740</name>
</gene>
<dbReference type="Pfam" id="PF00903">
    <property type="entry name" value="Glyoxalase"/>
    <property type="match status" value="1"/>
</dbReference>
<comment type="caution">
    <text evidence="2">The sequence shown here is derived from an EMBL/GenBank/DDBJ whole genome shotgun (WGS) entry which is preliminary data.</text>
</comment>
<proteinExistence type="predicted"/>
<reference evidence="2" key="1">
    <citation type="submission" date="2023-05" db="EMBL/GenBank/DDBJ databases">
        <authorList>
            <person name="Zhang X."/>
        </authorList>
    </citation>
    <scope>NUCLEOTIDE SEQUENCE</scope>
    <source>
        <strain evidence="2">YF14B1</strain>
    </source>
</reference>
<dbReference type="Gene3D" id="3.10.180.10">
    <property type="entry name" value="2,3-Dihydroxybiphenyl 1,2-Dioxygenase, domain 1"/>
    <property type="match status" value="1"/>
</dbReference>
<dbReference type="InterPro" id="IPR037523">
    <property type="entry name" value="VOC_core"/>
</dbReference>
<dbReference type="AlphaFoldDB" id="A0AAE3QU47"/>
<protein>
    <submittedName>
        <fullName evidence="2">VOC family protein</fullName>
    </submittedName>
</protein>
<evidence type="ECO:0000259" key="1">
    <source>
        <dbReference type="PROSITE" id="PS51819"/>
    </source>
</evidence>
<organism evidence="2 3">
    <name type="scientific">Xanthocytophaga flava</name>
    <dbReference type="NCBI Taxonomy" id="3048013"/>
    <lineage>
        <taxon>Bacteria</taxon>
        <taxon>Pseudomonadati</taxon>
        <taxon>Bacteroidota</taxon>
        <taxon>Cytophagia</taxon>
        <taxon>Cytophagales</taxon>
        <taxon>Rhodocytophagaceae</taxon>
        <taxon>Xanthocytophaga</taxon>
    </lineage>
</organism>
<dbReference type="PROSITE" id="PS51819">
    <property type="entry name" value="VOC"/>
    <property type="match status" value="1"/>
</dbReference>
<dbReference type="InterPro" id="IPR004360">
    <property type="entry name" value="Glyas_Fos-R_dOase_dom"/>
</dbReference>
<dbReference type="RefSeq" id="WP_313988148.1">
    <property type="nucleotide sequence ID" value="NZ_JASJOS010000020.1"/>
</dbReference>
<feature type="domain" description="VOC" evidence="1">
    <location>
        <begin position="1"/>
        <end position="127"/>
    </location>
</feature>
<dbReference type="PANTHER" id="PTHR36503:SF2">
    <property type="entry name" value="BLR2408 PROTEIN"/>
    <property type="match status" value="1"/>
</dbReference>
<name>A0AAE3QU47_9BACT</name>
<dbReference type="PANTHER" id="PTHR36503">
    <property type="entry name" value="BLR2520 PROTEIN"/>
    <property type="match status" value="1"/>
</dbReference>